<feature type="compositionally biased region" description="Basic and acidic residues" evidence="1">
    <location>
        <begin position="50"/>
        <end position="82"/>
    </location>
</feature>
<evidence type="ECO:0000256" key="1">
    <source>
        <dbReference type="SAM" id="MobiDB-lite"/>
    </source>
</evidence>
<name>A0A2G5SBX3_9PELO</name>
<dbReference type="Proteomes" id="UP000230233">
    <property type="component" value="Unassembled WGS sequence"/>
</dbReference>
<sequence length="95" mass="11249">MAWRTFEMIIENWRTTLIFEDMHTSVKRKYNFASRKTEDGNGTNFYLTEDGNRKTEENFPDGRRKPEDGKRKSTEDGKRKTEYGIPLNTDAYQTS</sequence>
<evidence type="ECO:0000313" key="3">
    <source>
        <dbReference type="Proteomes" id="UP000230233"/>
    </source>
</evidence>
<evidence type="ECO:0000313" key="2">
    <source>
        <dbReference type="EMBL" id="PIC12554.1"/>
    </source>
</evidence>
<protein>
    <submittedName>
        <fullName evidence="2">Uncharacterized protein</fullName>
    </submittedName>
</protein>
<dbReference type="OrthoDB" id="10484746at2759"/>
<comment type="caution">
    <text evidence="2">The sequence shown here is derived from an EMBL/GenBank/DDBJ whole genome shotgun (WGS) entry which is preliminary data.</text>
</comment>
<proteinExistence type="predicted"/>
<feature type="region of interest" description="Disordered" evidence="1">
    <location>
        <begin position="39"/>
        <end position="95"/>
    </location>
</feature>
<reference evidence="3" key="1">
    <citation type="submission" date="2017-10" db="EMBL/GenBank/DDBJ databases">
        <title>Rapid genome shrinkage in a self-fertile nematode reveals novel sperm competition proteins.</title>
        <authorList>
            <person name="Yin D."/>
            <person name="Schwarz E.M."/>
            <person name="Thomas C.G."/>
            <person name="Felde R.L."/>
            <person name="Korf I.F."/>
            <person name="Cutter A.D."/>
            <person name="Schartner C.M."/>
            <person name="Ralston E.J."/>
            <person name="Meyer B.J."/>
            <person name="Haag E.S."/>
        </authorList>
    </citation>
    <scope>NUCLEOTIDE SEQUENCE [LARGE SCALE GENOMIC DNA]</scope>
    <source>
        <strain evidence="3">JU1422</strain>
    </source>
</reference>
<organism evidence="2 3">
    <name type="scientific">Caenorhabditis nigoni</name>
    <dbReference type="NCBI Taxonomy" id="1611254"/>
    <lineage>
        <taxon>Eukaryota</taxon>
        <taxon>Metazoa</taxon>
        <taxon>Ecdysozoa</taxon>
        <taxon>Nematoda</taxon>
        <taxon>Chromadorea</taxon>
        <taxon>Rhabditida</taxon>
        <taxon>Rhabditina</taxon>
        <taxon>Rhabditomorpha</taxon>
        <taxon>Rhabditoidea</taxon>
        <taxon>Rhabditidae</taxon>
        <taxon>Peloderinae</taxon>
        <taxon>Caenorhabditis</taxon>
    </lineage>
</organism>
<gene>
    <name evidence="2" type="ORF">B9Z55_028330</name>
</gene>
<keyword evidence="3" id="KW-1185">Reference proteome</keyword>
<dbReference type="EMBL" id="PDUG01000021">
    <property type="protein sequence ID" value="PIC12554.1"/>
    <property type="molecule type" value="Genomic_DNA"/>
</dbReference>
<dbReference type="AlphaFoldDB" id="A0A2G5SBX3"/>
<accession>A0A2G5SBX3</accession>